<evidence type="ECO:0000256" key="3">
    <source>
        <dbReference type="ARBA" id="ARBA00022741"/>
    </source>
</evidence>
<dbReference type="PANTHER" id="PTHR42711">
    <property type="entry name" value="ABC TRANSPORTER ATP-BINDING PROTEIN"/>
    <property type="match status" value="1"/>
</dbReference>
<evidence type="ECO:0000259" key="5">
    <source>
        <dbReference type="PROSITE" id="PS50893"/>
    </source>
</evidence>
<dbReference type="InterPro" id="IPR050763">
    <property type="entry name" value="ABC_transporter_ATP-binding"/>
</dbReference>
<proteinExistence type="inferred from homology"/>
<dbReference type="SMART" id="SM00382">
    <property type="entry name" value="AAA"/>
    <property type="match status" value="1"/>
</dbReference>
<reference evidence="6 7" key="1">
    <citation type="submission" date="2020-08" db="EMBL/GenBank/DDBJ databases">
        <title>The isolate Caproiciproducens sp. 7D4C2 produces n-caproate at mildly acidic conditions from hexoses: genome and rBOX comparison with related strains and chain-elongating bacteria.</title>
        <authorList>
            <person name="Esquivel-Elizondo S."/>
            <person name="Bagci C."/>
            <person name="Temovska M."/>
            <person name="Jeon B.S."/>
            <person name="Bessarab I."/>
            <person name="Williams R.B.H."/>
            <person name="Huson D.H."/>
            <person name="Angenent L.T."/>
        </authorList>
    </citation>
    <scope>NUCLEOTIDE SEQUENCE [LARGE SCALE GENOMIC DNA]</scope>
    <source>
        <strain evidence="6 7">7D4C2</strain>
    </source>
</reference>
<dbReference type="InterPro" id="IPR027417">
    <property type="entry name" value="P-loop_NTPase"/>
</dbReference>
<evidence type="ECO:0000313" key="7">
    <source>
        <dbReference type="Proteomes" id="UP000515909"/>
    </source>
</evidence>
<protein>
    <submittedName>
        <fullName evidence="6">ABC transporter ATP-binding protein</fullName>
    </submittedName>
</protein>
<keyword evidence="4 6" id="KW-0067">ATP-binding</keyword>
<dbReference type="GO" id="GO:0005524">
    <property type="term" value="F:ATP binding"/>
    <property type="evidence" value="ECO:0007669"/>
    <property type="project" value="UniProtKB-KW"/>
</dbReference>
<gene>
    <name evidence="6" type="ORF">HCR03_01780</name>
</gene>
<evidence type="ECO:0000256" key="2">
    <source>
        <dbReference type="ARBA" id="ARBA00022448"/>
    </source>
</evidence>
<dbReference type="Gene3D" id="3.40.50.300">
    <property type="entry name" value="P-loop containing nucleotide triphosphate hydrolases"/>
    <property type="match status" value="1"/>
</dbReference>
<feature type="domain" description="ABC transporter" evidence="5">
    <location>
        <begin position="6"/>
        <end position="238"/>
    </location>
</feature>
<dbReference type="KEGG" id="cfem:HCR03_01780"/>
<evidence type="ECO:0000256" key="1">
    <source>
        <dbReference type="ARBA" id="ARBA00005417"/>
    </source>
</evidence>
<dbReference type="PROSITE" id="PS50893">
    <property type="entry name" value="ABC_TRANSPORTER_2"/>
    <property type="match status" value="1"/>
</dbReference>
<dbReference type="EMBL" id="CP060286">
    <property type="protein sequence ID" value="QNK41069.1"/>
    <property type="molecule type" value="Genomic_DNA"/>
</dbReference>
<evidence type="ECO:0000313" key="6">
    <source>
        <dbReference type="EMBL" id="QNK41069.1"/>
    </source>
</evidence>
<keyword evidence="2" id="KW-0813">Transport</keyword>
<name>A0A7G8TBS8_9FIRM</name>
<comment type="similarity">
    <text evidence="1">Belongs to the ABC transporter superfamily.</text>
</comment>
<dbReference type="InterPro" id="IPR003593">
    <property type="entry name" value="AAA+_ATPase"/>
</dbReference>
<keyword evidence="3" id="KW-0547">Nucleotide-binding</keyword>
<accession>A0A7G8TBS8</accession>
<dbReference type="GO" id="GO:0016887">
    <property type="term" value="F:ATP hydrolysis activity"/>
    <property type="evidence" value="ECO:0007669"/>
    <property type="project" value="InterPro"/>
</dbReference>
<dbReference type="Pfam" id="PF00005">
    <property type="entry name" value="ABC_tran"/>
    <property type="match status" value="1"/>
</dbReference>
<dbReference type="AlphaFoldDB" id="A0A7G8TBS8"/>
<evidence type="ECO:0000256" key="4">
    <source>
        <dbReference type="ARBA" id="ARBA00022840"/>
    </source>
</evidence>
<sequence>MSEIAIHTQKLGKSYDGAVYALHDLSLEIPTGAVFGFLGPNGAGKTTTIKLLSGLLKPTEGSCTVLGIQPEKKPSELHRVCGIVTETARMYGRLTGMENMMFFGQAQGLERRESRQRAEILLKSLDLWDSRDKKLADDSTGMVQRLSLARAMIAKPKLLLLDEPTNGLDRESVLHVNSMILDLARREGVTVFLCTHQLRDAQELCDSFGIVSRGKMLACGDLESLSREVGLSLQARFRLREGKIPDELQRLDDESWGRDIADEEEMPKLISGLVSSGNEIFEAKLVRPSLEDIYSRFVELRGNGK</sequence>
<dbReference type="InterPro" id="IPR003439">
    <property type="entry name" value="ABC_transporter-like_ATP-bd"/>
</dbReference>
<organism evidence="6 7">
    <name type="scientific">Caproicibacter fermentans</name>
    <dbReference type="NCBI Taxonomy" id="2576756"/>
    <lineage>
        <taxon>Bacteria</taxon>
        <taxon>Bacillati</taxon>
        <taxon>Bacillota</taxon>
        <taxon>Clostridia</taxon>
        <taxon>Eubacteriales</taxon>
        <taxon>Acutalibacteraceae</taxon>
        <taxon>Caproicibacter</taxon>
    </lineage>
</organism>
<dbReference type="PANTHER" id="PTHR42711:SF5">
    <property type="entry name" value="ABC TRANSPORTER ATP-BINDING PROTEIN NATA"/>
    <property type="match status" value="1"/>
</dbReference>
<dbReference type="RefSeq" id="WP_187036410.1">
    <property type="nucleotide sequence ID" value="NZ_CP060286.1"/>
</dbReference>
<dbReference type="Proteomes" id="UP000515909">
    <property type="component" value="Chromosome"/>
</dbReference>
<dbReference type="SUPFAM" id="SSF52540">
    <property type="entry name" value="P-loop containing nucleoside triphosphate hydrolases"/>
    <property type="match status" value="1"/>
</dbReference>